<dbReference type="Pfam" id="PF07883">
    <property type="entry name" value="Cupin_2"/>
    <property type="match status" value="1"/>
</dbReference>
<proteinExistence type="predicted"/>
<dbReference type="CDD" id="cd02216">
    <property type="entry name" value="cupin_GDO-like_N"/>
    <property type="match status" value="1"/>
</dbReference>
<dbReference type="Proteomes" id="UP001049518">
    <property type="component" value="Chromosome"/>
</dbReference>
<feature type="domain" description="Cupin type-2" evidence="3">
    <location>
        <begin position="95"/>
        <end position="163"/>
    </location>
</feature>
<keyword evidence="5" id="KW-1185">Reference proteome</keyword>
<dbReference type="CDD" id="cd06992">
    <property type="entry name" value="cupin_GDO-like_C"/>
    <property type="match status" value="1"/>
</dbReference>
<evidence type="ECO:0000259" key="3">
    <source>
        <dbReference type="Pfam" id="PF07883"/>
    </source>
</evidence>
<protein>
    <submittedName>
        <fullName evidence="4">Cupin domain-containing protein</fullName>
    </submittedName>
</protein>
<dbReference type="PANTHER" id="PTHR41517:SF1">
    <property type="entry name" value="CUPIN"/>
    <property type="match status" value="1"/>
</dbReference>
<gene>
    <name evidence="4" type="ORF">AGRA3207_001979</name>
</gene>
<keyword evidence="1" id="KW-0223">Dioxygenase</keyword>
<keyword evidence="2" id="KW-0560">Oxidoreductase</keyword>
<dbReference type="InterPro" id="IPR013096">
    <property type="entry name" value="Cupin_2"/>
</dbReference>
<evidence type="ECO:0000256" key="1">
    <source>
        <dbReference type="ARBA" id="ARBA00022964"/>
    </source>
</evidence>
<dbReference type="RefSeq" id="WP_231334287.1">
    <property type="nucleotide sequence ID" value="NZ_CP059572.1"/>
</dbReference>
<dbReference type="InterPro" id="IPR011051">
    <property type="entry name" value="RmlC_Cupin_sf"/>
</dbReference>
<name>A0ABX8QR93_9ACTN</name>
<dbReference type="InterPro" id="IPR014710">
    <property type="entry name" value="RmlC-like_jellyroll"/>
</dbReference>
<dbReference type="SUPFAM" id="SSF51182">
    <property type="entry name" value="RmlC-like cupins"/>
    <property type="match status" value="1"/>
</dbReference>
<dbReference type="InterPro" id="IPR047183">
    <property type="entry name" value="GDO-like"/>
</dbReference>
<dbReference type="PANTHER" id="PTHR41517">
    <property type="entry name" value="1,2-DIOXYGENASE PROTEIN-RELATED"/>
    <property type="match status" value="1"/>
</dbReference>
<dbReference type="EMBL" id="CP059572">
    <property type="protein sequence ID" value="QXJ21153.1"/>
    <property type="molecule type" value="Genomic_DNA"/>
</dbReference>
<dbReference type="Gene3D" id="2.60.120.10">
    <property type="entry name" value="Jelly Rolls"/>
    <property type="match status" value="1"/>
</dbReference>
<evidence type="ECO:0000256" key="2">
    <source>
        <dbReference type="ARBA" id="ARBA00023002"/>
    </source>
</evidence>
<organism evidence="4 5">
    <name type="scientific">Actinomadura graeca</name>
    <dbReference type="NCBI Taxonomy" id="2750812"/>
    <lineage>
        <taxon>Bacteria</taxon>
        <taxon>Bacillati</taxon>
        <taxon>Actinomycetota</taxon>
        <taxon>Actinomycetes</taxon>
        <taxon>Streptosporangiales</taxon>
        <taxon>Thermomonosporaceae</taxon>
        <taxon>Actinomadura</taxon>
    </lineage>
</organism>
<evidence type="ECO:0000313" key="5">
    <source>
        <dbReference type="Proteomes" id="UP001049518"/>
    </source>
</evidence>
<reference evidence="4" key="1">
    <citation type="submission" date="2020-07" db="EMBL/GenBank/DDBJ databases">
        <authorList>
            <person name="Tarantini F.S."/>
            <person name="Hong K.W."/>
            <person name="Chan K.G."/>
        </authorList>
    </citation>
    <scope>NUCLEOTIDE SEQUENCE</scope>
    <source>
        <strain evidence="4">32-07</strain>
    </source>
</reference>
<sequence length="349" mass="37274">MNIARERRSTVPAHVRDAMAAAHVVPLWESPTAHQTDRGGEQAHLWPWRELAPVLREVASVTSPEVVERRVLSLVNPKSATPEDEATTGLVSAALQLLLPGERARPHRHSMNALRFVLEASGAATVVDGKVCPMERGDLVITPAWCWHEHVSDGTGPTVWVDVLDVALHLALGTDEFQPGPVVGAPAHPADAAYAVANIAPCGGESAEAAGRTHSPVFRYPLGDVVRALENAPAAPDGSRRVRYVNPLTGGPAMSMLDCTMLQVEAGEFTVPVQSTASTVCVPIEGSGESVIGGRRVSWTANDVFTIPSRMPAAHRAVDGPARVFQVSNREVYERLGLLSESHGEPGRR</sequence>
<evidence type="ECO:0000313" key="4">
    <source>
        <dbReference type="EMBL" id="QXJ21153.1"/>
    </source>
</evidence>
<accession>A0ABX8QR93</accession>